<dbReference type="Proteomes" id="UP000249547">
    <property type="component" value="Unassembled WGS sequence"/>
</dbReference>
<comment type="caution">
    <text evidence="2">The sequence shown here is derived from an EMBL/GenBank/DDBJ whole genome shotgun (WGS) entry which is preliminary data.</text>
</comment>
<dbReference type="Gene3D" id="3.40.710.10">
    <property type="entry name" value="DD-peptidase/beta-lactamase superfamily"/>
    <property type="match status" value="1"/>
</dbReference>
<dbReference type="PANTHER" id="PTHR46825">
    <property type="entry name" value="D-ALANYL-D-ALANINE-CARBOXYPEPTIDASE/ENDOPEPTIDASE AMPH"/>
    <property type="match status" value="1"/>
</dbReference>
<reference evidence="2 3" key="1">
    <citation type="submission" date="2018-06" db="EMBL/GenBank/DDBJ databases">
        <title>Genomic Encyclopedia of Archaeal and Bacterial Type Strains, Phase II (KMG-II): from individual species to whole genera.</title>
        <authorList>
            <person name="Goeker M."/>
        </authorList>
    </citation>
    <scope>NUCLEOTIDE SEQUENCE [LARGE SCALE GENOMIC DNA]</scope>
    <source>
        <strain evidence="2 3">DSM 23857</strain>
    </source>
</reference>
<dbReference type="PANTHER" id="PTHR46825:SF12">
    <property type="entry name" value="PENICILLIN-BINDING PROTEIN 4"/>
    <property type="match status" value="1"/>
</dbReference>
<organism evidence="2 3">
    <name type="scientific">Chitinophaga skermanii</name>
    <dbReference type="NCBI Taxonomy" id="331697"/>
    <lineage>
        <taxon>Bacteria</taxon>
        <taxon>Pseudomonadati</taxon>
        <taxon>Bacteroidota</taxon>
        <taxon>Chitinophagia</taxon>
        <taxon>Chitinophagales</taxon>
        <taxon>Chitinophagaceae</taxon>
        <taxon>Chitinophaga</taxon>
    </lineage>
</organism>
<sequence>MYCVSTRFIHLLGIVYFIIGCQIATAYGQKPVPKEVQTHIDAVETNLAVFFPKTDSITGYASLAERMAYYNVNALSIAVINNGKLEWAKAYGFANAEDRIEATPTTMFQAASISKSVNALCVMKLVDEKKLSLTEDVRKYLSGWRLPISDTARGYEVNLANLLSHTAGLSVHGFEGYEVGKPMPTSTVAILNGKPPTNSPAVQFVTKPNVGFKYSGGGILVVQEILEEQFNLPYTTILDKKVLIPLQMKHSTFTQPLPVECRDKAAVGYRVTGKPLTGKWHIYPEQAAAGLWTTPSDLANFIIAIQKSYNKKKGFIKQQTAHTMVTPYLAGTKVGLGVFESAWGDTPFFNHGGANEGFRSFYCGSLTTGKGIVIMINSDNDRIFKEIVYTVAKDYNWKNEKTIQPNK</sequence>
<evidence type="ECO:0000259" key="1">
    <source>
        <dbReference type="Pfam" id="PF00144"/>
    </source>
</evidence>
<dbReference type="EMBL" id="QLLL01000013">
    <property type="protein sequence ID" value="RAI97890.1"/>
    <property type="molecule type" value="Genomic_DNA"/>
</dbReference>
<dbReference type="Pfam" id="PF00144">
    <property type="entry name" value="Beta-lactamase"/>
    <property type="match status" value="1"/>
</dbReference>
<dbReference type="RefSeq" id="WP_111600318.1">
    <property type="nucleotide sequence ID" value="NZ_QLLL01000013.1"/>
</dbReference>
<dbReference type="PROSITE" id="PS51257">
    <property type="entry name" value="PROKAR_LIPOPROTEIN"/>
    <property type="match status" value="1"/>
</dbReference>
<evidence type="ECO:0000313" key="3">
    <source>
        <dbReference type="Proteomes" id="UP000249547"/>
    </source>
</evidence>
<feature type="domain" description="Beta-lactamase-related" evidence="1">
    <location>
        <begin position="64"/>
        <end position="381"/>
    </location>
</feature>
<dbReference type="InterPro" id="IPR050491">
    <property type="entry name" value="AmpC-like"/>
</dbReference>
<gene>
    <name evidence="2" type="ORF">LX64_04940</name>
</gene>
<protein>
    <submittedName>
        <fullName evidence="2">CubicO group peptidase (Beta-lactamase class C family)</fullName>
    </submittedName>
</protein>
<dbReference type="OrthoDB" id="9797709at2"/>
<dbReference type="InterPro" id="IPR012338">
    <property type="entry name" value="Beta-lactam/transpept-like"/>
</dbReference>
<dbReference type="SUPFAM" id="SSF56601">
    <property type="entry name" value="beta-lactamase/transpeptidase-like"/>
    <property type="match status" value="1"/>
</dbReference>
<dbReference type="InterPro" id="IPR001466">
    <property type="entry name" value="Beta-lactam-related"/>
</dbReference>
<dbReference type="AlphaFoldDB" id="A0A327Q0B8"/>
<keyword evidence="3" id="KW-1185">Reference proteome</keyword>
<proteinExistence type="predicted"/>
<accession>A0A327Q0B8</accession>
<evidence type="ECO:0000313" key="2">
    <source>
        <dbReference type="EMBL" id="RAI97890.1"/>
    </source>
</evidence>
<name>A0A327Q0B8_9BACT</name>